<accession>D3F020</accession>
<dbReference type="Proteomes" id="UP000008229">
    <property type="component" value="Chromosome"/>
</dbReference>
<dbReference type="Gene3D" id="3.40.50.300">
    <property type="entry name" value="P-loop containing nucleotide triphosphate hydrolases"/>
    <property type="match status" value="1"/>
</dbReference>
<comment type="cofactor">
    <cofactor evidence="1">
        <name>Mg(2+)</name>
        <dbReference type="ChEBI" id="CHEBI:18420"/>
    </cofactor>
</comment>
<organism evidence="2 3">
    <name type="scientific">Conexibacter woesei (strain DSM 14684 / CCUG 47730 / CIP 108061 / JCM 11494 / NBRC 100937 / ID131577)</name>
    <dbReference type="NCBI Taxonomy" id="469383"/>
    <lineage>
        <taxon>Bacteria</taxon>
        <taxon>Bacillati</taxon>
        <taxon>Actinomycetota</taxon>
        <taxon>Thermoleophilia</taxon>
        <taxon>Solirubrobacterales</taxon>
        <taxon>Conexibacteraceae</taxon>
        <taxon>Conexibacter</taxon>
    </lineage>
</organism>
<dbReference type="STRING" id="469383.Cwoe_1568"/>
<keyword evidence="3" id="KW-1185">Reference proteome</keyword>
<dbReference type="CDD" id="cd03109">
    <property type="entry name" value="DTBS"/>
    <property type="match status" value="1"/>
</dbReference>
<evidence type="ECO:0000256" key="1">
    <source>
        <dbReference type="HAMAP-Rule" id="MF_00336"/>
    </source>
</evidence>
<feature type="binding site" evidence="1">
    <location>
        <position position="16"/>
    </location>
    <ligand>
        <name>Mg(2+)</name>
        <dbReference type="ChEBI" id="CHEBI:18420"/>
    </ligand>
</feature>
<gene>
    <name evidence="1" type="primary">bioD</name>
    <name evidence="2" type="ordered locus">Cwoe_1568</name>
</gene>
<feature type="binding site" evidence="1">
    <location>
        <position position="114"/>
    </location>
    <ligand>
        <name>Mg(2+)</name>
        <dbReference type="ChEBI" id="CHEBI:18420"/>
    </ligand>
</feature>
<dbReference type="UniPathway" id="UPA00078">
    <property type="reaction ID" value="UER00161"/>
</dbReference>
<proteinExistence type="inferred from homology"/>
<dbReference type="InterPro" id="IPR004472">
    <property type="entry name" value="DTB_synth_BioD"/>
</dbReference>
<feature type="active site" evidence="1">
    <location>
        <position position="38"/>
    </location>
</feature>
<reference evidence="2 3" key="1">
    <citation type="journal article" date="2010" name="Stand. Genomic Sci.">
        <title>Complete genome sequence of Conexibacter woesei type strain (ID131577).</title>
        <authorList>
            <person name="Pukall R."/>
            <person name="Lapidus A."/>
            <person name="Glavina Del Rio T."/>
            <person name="Copeland A."/>
            <person name="Tice H."/>
            <person name="Cheng J.-F."/>
            <person name="Lucas S."/>
            <person name="Chen F."/>
            <person name="Nolan M."/>
            <person name="Bruce D."/>
            <person name="Goodwin L."/>
            <person name="Pitluck S."/>
            <person name="Mavromatis K."/>
            <person name="Ivanova N."/>
            <person name="Ovchinnikova G."/>
            <person name="Pati A."/>
            <person name="Chen A."/>
            <person name="Palaniappan K."/>
            <person name="Land M."/>
            <person name="Hauser L."/>
            <person name="Chang Y.-J."/>
            <person name="Jeffries C.D."/>
            <person name="Chain P."/>
            <person name="Meincke L."/>
            <person name="Sims D."/>
            <person name="Brettin T."/>
            <person name="Detter J.C."/>
            <person name="Rohde M."/>
            <person name="Goeker M."/>
            <person name="Bristow J."/>
            <person name="Eisen J.A."/>
            <person name="Markowitz V."/>
            <person name="Kyrpides N.C."/>
            <person name="Klenk H.-P."/>
            <person name="Hugenholtz P."/>
        </authorList>
    </citation>
    <scope>NUCLEOTIDE SEQUENCE [LARGE SCALE GENOMIC DNA]</scope>
    <source>
        <strain evidence="3">DSM 14684 / CIP 108061 / JCM 11494 / NBRC 100937 / ID131577</strain>
    </source>
</reference>
<keyword evidence="1" id="KW-0479">Metal-binding</keyword>
<comment type="pathway">
    <text evidence="1">Cofactor biosynthesis; biotin biosynthesis; biotin from 7,8-diaminononanoate: step 1/2.</text>
</comment>
<dbReference type="NCBIfam" id="TIGR00347">
    <property type="entry name" value="bioD"/>
    <property type="match status" value="1"/>
</dbReference>
<dbReference type="InterPro" id="IPR027417">
    <property type="entry name" value="P-loop_NTPase"/>
</dbReference>
<dbReference type="HAMAP" id="MF_00336">
    <property type="entry name" value="BioD"/>
    <property type="match status" value="1"/>
</dbReference>
<keyword evidence="1" id="KW-0067">ATP-binding</keyword>
<dbReference type="PANTHER" id="PTHR43210:SF5">
    <property type="entry name" value="DETHIOBIOTIN SYNTHETASE"/>
    <property type="match status" value="1"/>
</dbReference>
<keyword evidence="1" id="KW-0460">Magnesium</keyword>
<name>D3F020_CONWI</name>
<feature type="binding site" evidence="1">
    <location>
        <position position="55"/>
    </location>
    <ligand>
        <name>Mg(2+)</name>
        <dbReference type="ChEBI" id="CHEBI:18420"/>
    </ligand>
</feature>
<comment type="function">
    <text evidence="1">Catalyzes a mechanistically unusual reaction, the ATP-dependent insertion of CO2 between the N7 and N8 nitrogen atoms of 7,8-diaminopelargonic acid (DAPA, also called 7,8-diammoniononanoate) to form a ureido ring.</text>
</comment>
<dbReference type="HOGENOM" id="CLU_072551_3_1_11"/>
<dbReference type="OrthoDB" id="9802610at2"/>
<comment type="subcellular location">
    <subcellularLocation>
        <location evidence="1">Cytoplasm</location>
    </subcellularLocation>
</comment>
<keyword evidence="1" id="KW-0963">Cytoplasm</keyword>
<dbReference type="KEGG" id="cwo:Cwoe_1568"/>
<dbReference type="PANTHER" id="PTHR43210">
    <property type="entry name" value="DETHIOBIOTIN SYNTHETASE"/>
    <property type="match status" value="1"/>
</dbReference>
<dbReference type="eggNOG" id="COG0132">
    <property type="taxonomic scope" value="Bacteria"/>
</dbReference>
<dbReference type="GO" id="GO:0004141">
    <property type="term" value="F:dethiobiotin synthase activity"/>
    <property type="evidence" value="ECO:0007669"/>
    <property type="project" value="UniProtKB-UniRule"/>
</dbReference>
<protein>
    <recommendedName>
        <fullName evidence="1">ATP-dependent dethiobiotin synthetase BioD</fullName>
        <ecNumber evidence="1">6.3.3.3</ecNumber>
    </recommendedName>
    <alternativeName>
        <fullName evidence="1">DTB synthetase</fullName>
        <shortName evidence="1">DTBS</shortName>
    </alternativeName>
    <alternativeName>
        <fullName evidence="1">Dethiobiotin synthase</fullName>
    </alternativeName>
</protein>
<comment type="similarity">
    <text evidence="1">Belongs to the dethiobiotin synthetase family.</text>
</comment>
<dbReference type="SUPFAM" id="SSF52540">
    <property type="entry name" value="P-loop containing nucleoside triphosphate hydrolases"/>
    <property type="match status" value="1"/>
</dbReference>
<feature type="binding site" evidence="1">
    <location>
        <position position="55"/>
    </location>
    <ligand>
        <name>ATP</name>
        <dbReference type="ChEBI" id="CHEBI:30616"/>
    </ligand>
</feature>
<feature type="binding site" evidence="1">
    <location>
        <position position="42"/>
    </location>
    <ligand>
        <name>substrate</name>
    </ligand>
</feature>
<feature type="binding site" evidence="1">
    <location>
        <begin position="12"/>
        <end position="17"/>
    </location>
    <ligand>
        <name>ATP</name>
        <dbReference type="ChEBI" id="CHEBI:30616"/>
    </ligand>
</feature>
<comment type="catalytic activity">
    <reaction evidence="1">
        <text>(7R,8S)-7,8-diammoniononanoate + CO2 + ATP = (4R,5S)-dethiobiotin + ADP + phosphate + 3 H(+)</text>
        <dbReference type="Rhea" id="RHEA:15805"/>
        <dbReference type="ChEBI" id="CHEBI:15378"/>
        <dbReference type="ChEBI" id="CHEBI:16526"/>
        <dbReference type="ChEBI" id="CHEBI:30616"/>
        <dbReference type="ChEBI" id="CHEBI:43474"/>
        <dbReference type="ChEBI" id="CHEBI:149469"/>
        <dbReference type="ChEBI" id="CHEBI:149473"/>
        <dbReference type="ChEBI" id="CHEBI:456216"/>
        <dbReference type="EC" id="6.3.3.3"/>
    </reaction>
</comment>
<feature type="binding site" evidence="1">
    <location>
        <begin position="114"/>
        <end position="117"/>
    </location>
    <ligand>
        <name>ATP</name>
        <dbReference type="ChEBI" id="CHEBI:30616"/>
    </ligand>
</feature>
<dbReference type="GO" id="GO:0005524">
    <property type="term" value="F:ATP binding"/>
    <property type="evidence" value="ECO:0007669"/>
    <property type="project" value="UniProtKB-UniRule"/>
</dbReference>
<keyword evidence="1" id="KW-0547">Nucleotide-binding</keyword>
<keyword evidence="1 2" id="KW-0436">Ligase</keyword>
<dbReference type="GO" id="GO:0009102">
    <property type="term" value="P:biotin biosynthetic process"/>
    <property type="evidence" value="ECO:0007669"/>
    <property type="project" value="UniProtKB-UniRule"/>
</dbReference>
<dbReference type="GO" id="GO:0000287">
    <property type="term" value="F:magnesium ion binding"/>
    <property type="evidence" value="ECO:0007669"/>
    <property type="project" value="UniProtKB-UniRule"/>
</dbReference>
<dbReference type="RefSeq" id="WP_012933047.1">
    <property type="nucleotide sequence ID" value="NC_013739.1"/>
</dbReference>
<dbReference type="GO" id="GO:0005829">
    <property type="term" value="C:cytosol"/>
    <property type="evidence" value="ECO:0007669"/>
    <property type="project" value="TreeGrafter"/>
</dbReference>
<dbReference type="Pfam" id="PF13500">
    <property type="entry name" value="AAA_26"/>
    <property type="match status" value="1"/>
</dbReference>
<evidence type="ECO:0000313" key="3">
    <source>
        <dbReference type="Proteomes" id="UP000008229"/>
    </source>
</evidence>
<comment type="subunit">
    <text evidence="1">Homodimer.</text>
</comment>
<reference evidence="3" key="2">
    <citation type="submission" date="2010-01" db="EMBL/GenBank/DDBJ databases">
        <title>The complete genome of Conexibacter woesei DSM 14684.</title>
        <authorList>
            <consortium name="US DOE Joint Genome Institute (JGI-PGF)"/>
            <person name="Lucas S."/>
            <person name="Copeland A."/>
            <person name="Lapidus A."/>
            <person name="Glavina del Rio T."/>
            <person name="Dalin E."/>
            <person name="Tice H."/>
            <person name="Bruce D."/>
            <person name="Goodwin L."/>
            <person name="Pitluck S."/>
            <person name="Kyrpides N."/>
            <person name="Mavromatis K."/>
            <person name="Ivanova N."/>
            <person name="Mikhailova N."/>
            <person name="Chertkov O."/>
            <person name="Brettin T."/>
            <person name="Detter J.C."/>
            <person name="Han C."/>
            <person name="Larimer F."/>
            <person name="Land M."/>
            <person name="Hauser L."/>
            <person name="Markowitz V."/>
            <person name="Cheng J.-F."/>
            <person name="Hugenholtz P."/>
            <person name="Woyke T."/>
            <person name="Wu D."/>
            <person name="Pukall R."/>
            <person name="Steenblock K."/>
            <person name="Schneider S."/>
            <person name="Klenk H.-P."/>
            <person name="Eisen J.A."/>
        </authorList>
    </citation>
    <scope>NUCLEOTIDE SEQUENCE [LARGE SCALE GENOMIC DNA]</scope>
    <source>
        <strain evidence="3">DSM 14684 / CIP 108061 / JCM 11494 / NBRC 100937 / ID131577</strain>
    </source>
</reference>
<evidence type="ECO:0000313" key="2">
    <source>
        <dbReference type="EMBL" id="ADB49996.1"/>
    </source>
</evidence>
<dbReference type="AlphaFoldDB" id="D3F020"/>
<sequence>MRGCFVTGTDTGVGKTVVAAAIVAALRARGDASVTAFKPVVTGTDEPPDRDWPPDHVLLARTAGTTPEAVSPFTFGPAVSPHLAAELARRPLDPRALRAAFATAAARAEIVVAEGVGGLLVPLAADYLVRDFARDAGLPLVIAARPGLGTINHTLLTIDAARAAGLTVAGVAITPWPSAPGVIEADNRATIARLGDVGVATLPALPRADVALLAAAGATLPLDRWIGAAAS</sequence>
<dbReference type="EMBL" id="CP001854">
    <property type="protein sequence ID" value="ADB49996.1"/>
    <property type="molecule type" value="Genomic_DNA"/>
</dbReference>
<comment type="caution">
    <text evidence="1">Lacks conserved residue(s) required for the propagation of feature annotation.</text>
</comment>
<keyword evidence="1" id="KW-0093">Biotin biosynthesis</keyword>
<dbReference type="PIRSF" id="PIRSF006755">
    <property type="entry name" value="DTB_synth"/>
    <property type="match status" value="1"/>
</dbReference>
<dbReference type="EC" id="6.3.3.3" evidence="1"/>